<dbReference type="PANTHER" id="PTHR43744:SF9">
    <property type="entry name" value="POLYGALACTURONAN_RHAMNOGALACTURONAN TRANSPORT SYSTEM PERMEASE PROTEIN YTCP"/>
    <property type="match status" value="1"/>
</dbReference>
<dbReference type="Gene3D" id="1.10.3720.10">
    <property type="entry name" value="MetI-like"/>
    <property type="match status" value="1"/>
</dbReference>
<dbReference type="RefSeq" id="WP_242871055.1">
    <property type="nucleotide sequence ID" value="NZ_CABKVV010000009.1"/>
</dbReference>
<comment type="caution">
    <text evidence="9">The sequence shown here is derived from an EMBL/GenBank/DDBJ whole genome shotgun (WGS) entry which is preliminary data.</text>
</comment>
<evidence type="ECO:0000259" key="8">
    <source>
        <dbReference type="PROSITE" id="PS50928"/>
    </source>
</evidence>
<keyword evidence="5 7" id="KW-1133">Transmembrane helix</keyword>
<feature type="domain" description="ABC transmembrane type-1" evidence="8">
    <location>
        <begin position="87"/>
        <end position="276"/>
    </location>
</feature>
<comment type="similarity">
    <text evidence="7">Belongs to the binding-protein-dependent transport system permease family.</text>
</comment>
<dbReference type="PANTHER" id="PTHR43744">
    <property type="entry name" value="ABC TRANSPORTER PERMEASE PROTEIN MG189-RELATED-RELATED"/>
    <property type="match status" value="1"/>
</dbReference>
<feature type="transmembrane region" description="Helical" evidence="7">
    <location>
        <begin position="125"/>
        <end position="143"/>
    </location>
</feature>
<gene>
    <name evidence="9" type="ORF">NE695_07350</name>
</gene>
<accession>A0ABT1RYI0</accession>
<sequence>MPSNKKQAVRPMKIRTTGDRAAFMAISYTVVTLLAIICLVPFLMIVTGSFTAEEAIYRDGFRLIPKEWSLESYRLLLEGGVSLARAYQVTAVLTVVGTALSLLISSMTAYVLYRRDFPWRNKLSFFFYFTTLFSGGLVPWYILIAKYLNLRNNPLSMLIPGLVSVFNILIMRNFLKSIPDSLVESAKIDGANDFIIYLRIILPLSGPSLATVGLFIALNYWNEWYNAMLFMTKADYFPLQYYLYRTLNSMNFAAQAAAEAGVEVPIMPTQSFKLVMTVAATGPIIFLYPFVQRYFIKGITVGAVKG</sequence>
<keyword evidence="6 7" id="KW-0472">Membrane</keyword>
<dbReference type="Proteomes" id="UP001524473">
    <property type="component" value="Unassembled WGS sequence"/>
</dbReference>
<keyword evidence="10" id="KW-1185">Reference proteome</keyword>
<dbReference type="SUPFAM" id="SSF161098">
    <property type="entry name" value="MetI-like"/>
    <property type="match status" value="1"/>
</dbReference>
<keyword evidence="4 7" id="KW-0812">Transmembrane</keyword>
<dbReference type="GeneID" id="90531193"/>
<feature type="transmembrane region" description="Helical" evidence="7">
    <location>
        <begin position="272"/>
        <end position="291"/>
    </location>
</feature>
<dbReference type="InterPro" id="IPR035906">
    <property type="entry name" value="MetI-like_sf"/>
</dbReference>
<dbReference type="PROSITE" id="PS50928">
    <property type="entry name" value="ABC_TM1"/>
    <property type="match status" value="1"/>
</dbReference>
<feature type="transmembrane region" description="Helical" evidence="7">
    <location>
        <begin position="86"/>
        <end position="113"/>
    </location>
</feature>
<keyword evidence="2 7" id="KW-0813">Transport</keyword>
<feature type="transmembrane region" description="Helical" evidence="7">
    <location>
        <begin position="155"/>
        <end position="175"/>
    </location>
</feature>
<evidence type="ECO:0000256" key="2">
    <source>
        <dbReference type="ARBA" id="ARBA00022448"/>
    </source>
</evidence>
<evidence type="ECO:0000313" key="9">
    <source>
        <dbReference type="EMBL" id="MCQ4839727.1"/>
    </source>
</evidence>
<evidence type="ECO:0000256" key="4">
    <source>
        <dbReference type="ARBA" id="ARBA00022692"/>
    </source>
</evidence>
<evidence type="ECO:0000256" key="7">
    <source>
        <dbReference type="RuleBase" id="RU363032"/>
    </source>
</evidence>
<feature type="transmembrane region" description="Helical" evidence="7">
    <location>
        <begin position="21"/>
        <end position="45"/>
    </location>
</feature>
<keyword evidence="3" id="KW-1003">Cell membrane</keyword>
<organism evidence="9 10">
    <name type="scientific">Neglectibacter timonensis</name>
    <dbReference type="NCBI Taxonomy" id="1776382"/>
    <lineage>
        <taxon>Bacteria</taxon>
        <taxon>Bacillati</taxon>
        <taxon>Bacillota</taxon>
        <taxon>Clostridia</taxon>
        <taxon>Eubacteriales</taxon>
        <taxon>Oscillospiraceae</taxon>
        <taxon>Neglectibacter</taxon>
    </lineage>
</organism>
<dbReference type="EMBL" id="JANFZH010000013">
    <property type="protein sequence ID" value="MCQ4839727.1"/>
    <property type="molecule type" value="Genomic_DNA"/>
</dbReference>
<name>A0ABT1RYI0_9FIRM</name>
<comment type="subcellular location">
    <subcellularLocation>
        <location evidence="1 7">Cell membrane</location>
        <topology evidence="1 7">Multi-pass membrane protein</topology>
    </subcellularLocation>
</comment>
<evidence type="ECO:0000256" key="6">
    <source>
        <dbReference type="ARBA" id="ARBA00023136"/>
    </source>
</evidence>
<protein>
    <submittedName>
        <fullName evidence="9">Carbohydrate ABC transporter permease</fullName>
    </submittedName>
</protein>
<evidence type="ECO:0000256" key="1">
    <source>
        <dbReference type="ARBA" id="ARBA00004651"/>
    </source>
</evidence>
<proteinExistence type="inferred from homology"/>
<dbReference type="Pfam" id="PF00528">
    <property type="entry name" value="BPD_transp_1"/>
    <property type="match status" value="1"/>
</dbReference>
<dbReference type="CDD" id="cd06261">
    <property type="entry name" value="TM_PBP2"/>
    <property type="match status" value="1"/>
</dbReference>
<reference evidence="9 10" key="1">
    <citation type="submission" date="2022-06" db="EMBL/GenBank/DDBJ databases">
        <title>Isolation of gut microbiota from human fecal samples.</title>
        <authorList>
            <person name="Pamer E.G."/>
            <person name="Barat B."/>
            <person name="Waligurski E."/>
            <person name="Medina S."/>
            <person name="Paddock L."/>
            <person name="Mostad J."/>
        </authorList>
    </citation>
    <scope>NUCLEOTIDE SEQUENCE [LARGE SCALE GENOMIC DNA]</scope>
    <source>
        <strain evidence="9 10">DFI.9.73</strain>
    </source>
</reference>
<dbReference type="InterPro" id="IPR000515">
    <property type="entry name" value="MetI-like"/>
</dbReference>
<evidence type="ECO:0000313" key="10">
    <source>
        <dbReference type="Proteomes" id="UP001524473"/>
    </source>
</evidence>
<evidence type="ECO:0000256" key="5">
    <source>
        <dbReference type="ARBA" id="ARBA00022989"/>
    </source>
</evidence>
<evidence type="ECO:0000256" key="3">
    <source>
        <dbReference type="ARBA" id="ARBA00022475"/>
    </source>
</evidence>
<feature type="transmembrane region" description="Helical" evidence="7">
    <location>
        <begin position="196"/>
        <end position="221"/>
    </location>
</feature>